<evidence type="ECO:0000313" key="9">
    <source>
        <dbReference type="Proteomes" id="UP000606600"/>
    </source>
</evidence>
<evidence type="ECO:0000256" key="5">
    <source>
        <dbReference type="PROSITE-ProRule" id="PRU01248"/>
    </source>
</evidence>
<evidence type="ECO:0000259" key="6">
    <source>
        <dbReference type="PROSITE" id="PS51898"/>
    </source>
</evidence>
<protein>
    <submittedName>
        <fullName evidence="8">Site-specific integrase</fullName>
    </submittedName>
</protein>
<dbReference type="SUPFAM" id="SSF56349">
    <property type="entry name" value="DNA breaking-rejoining enzymes"/>
    <property type="match status" value="1"/>
</dbReference>
<dbReference type="Gene3D" id="1.10.150.130">
    <property type="match status" value="1"/>
</dbReference>
<accession>A0ABR7WQ42</accession>
<sequence>MVTYKLALDERRAKQDGTFPLVVRVTFNRKVNAYQTGIYLKTEHWDKFALQVTKANTNALALSSKATEEYLKIQKAILKVESEGEFTFDALKDILYPTQVKKMKEKSFKEFANDVMNDMKKVMRTGGAYVYQTAVNRLIDYCDDEAITFSKIDYTFLEKFKNSLYQQGLKENSVGNYFRTIRALYNKAIKAKIVSRELYPFNDIPIKTEKTAKRAIKADEVSKLYDYPKKTNSQEWHAANYLFLSFTLRGISFTDLAYLKPGNIKDGCVVYRRRKTKKLYNIRLHPVALNILKLYENGENGYLLPVFPKGMIEDGEESKKITRQWIKTTNKYLNRIAEQSKVGGNITTYVIRHTWATIAKRLGYSNELIAEGMGHEYGNKITNIYLDEFDQTLIEDMNDRVITSVIPCPKRVVYQGKYVLKEPNRISLHINLSSIKFHCTR</sequence>
<dbReference type="Pfam" id="PF17293">
    <property type="entry name" value="Arm-DNA-bind_5"/>
    <property type="match status" value="1"/>
</dbReference>
<evidence type="ECO:0000256" key="1">
    <source>
        <dbReference type="ARBA" id="ARBA00008857"/>
    </source>
</evidence>
<keyword evidence="3 5" id="KW-0238">DNA-binding</keyword>
<dbReference type="Gene3D" id="1.10.443.10">
    <property type="entry name" value="Intergrase catalytic core"/>
    <property type="match status" value="1"/>
</dbReference>
<dbReference type="Pfam" id="PF13102">
    <property type="entry name" value="Phage_int_SAM_5"/>
    <property type="match status" value="1"/>
</dbReference>
<dbReference type="InterPro" id="IPR044068">
    <property type="entry name" value="CB"/>
</dbReference>
<keyword evidence="4" id="KW-0233">DNA recombination</keyword>
<dbReference type="PANTHER" id="PTHR30349:SF64">
    <property type="entry name" value="PROPHAGE INTEGRASE INTD-RELATED"/>
    <property type="match status" value="1"/>
</dbReference>
<reference evidence="8 9" key="1">
    <citation type="submission" date="2020-09" db="EMBL/GenBank/DDBJ databases">
        <title>Novel species of Mucilaginibacter isolated from a glacier on the Tibetan Plateau.</title>
        <authorList>
            <person name="Liu Q."/>
            <person name="Xin Y.-H."/>
        </authorList>
    </citation>
    <scope>NUCLEOTIDE SEQUENCE [LARGE SCALE GENOMIC DNA]</scope>
    <source>
        <strain evidence="8 9">ZT4R22</strain>
    </source>
</reference>
<dbReference type="PANTHER" id="PTHR30349">
    <property type="entry name" value="PHAGE INTEGRASE-RELATED"/>
    <property type="match status" value="1"/>
</dbReference>
<dbReference type="InterPro" id="IPR035386">
    <property type="entry name" value="Arm-DNA-bind_5"/>
</dbReference>
<comment type="caution">
    <text evidence="8">The sequence shown here is derived from an EMBL/GenBank/DDBJ whole genome shotgun (WGS) entry which is preliminary data.</text>
</comment>
<organism evidence="8 9">
    <name type="scientific">Mucilaginibacter pankratovii</name>
    <dbReference type="NCBI Taxonomy" id="2772110"/>
    <lineage>
        <taxon>Bacteria</taxon>
        <taxon>Pseudomonadati</taxon>
        <taxon>Bacteroidota</taxon>
        <taxon>Sphingobacteriia</taxon>
        <taxon>Sphingobacteriales</taxon>
        <taxon>Sphingobacteriaceae</taxon>
        <taxon>Mucilaginibacter</taxon>
    </lineage>
</organism>
<evidence type="ECO:0000259" key="7">
    <source>
        <dbReference type="PROSITE" id="PS51900"/>
    </source>
</evidence>
<name>A0ABR7WQ42_9SPHI</name>
<dbReference type="EMBL" id="JACWMY010000005">
    <property type="protein sequence ID" value="MBD1364448.1"/>
    <property type="molecule type" value="Genomic_DNA"/>
</dbReference>
<dbReference type="InterPro" id="IPR050090">
    <property type="entry name" value="Tyrosine_recombinase_XerCD"/>
</dbReference>
<keyword evidence="2" id="KW-0229">DNA integration</keyword>
<dbReference type="PROSITE" id="PS51898">
    <property type="entry name" value="TYR_RECOMBINASE"/>
    <property type="match status" value="1"/>
</dbReference>
<comment type="similarity">
    <text evidence="1">Belongs to the 'phage' integrase family.</text>
</comment>
<dbReference type="InterPro" id="IPR013762">
    <property type="entry name" value="Integrase-like_cat_sf"/>
</dbReference>
<dbReference type="InterPro" id="IPR011010">
    <property type="entry name" value="DNA_brk_join_enz"/>
</dbReference>
<dbReference type="InterPro" id="IPR010998">
    <property type="entry name" value="Integrase_recombinase_N"/>
</dbReference>
<dbReference type="RefSeq" id="WP_191189111.1">
    <property type="nucleotide sequence ID" value="NZ_JACWMY010000005.1"/>
</dbReference>
<dbReference type="InterPro" id="IPR025269">
    <property type="entry name" value="SAM-like_dom"/>
</dbReference>
<evidence type="ECO:0000256" key="3">
    <source>
        <dbReference type="ARBA" id="ARBA00023125"/>
    </source>
</evidence>
<evidence type="ECO:0000256" key="2">
    <source>
        <dbReference type="ARBA" id="ARBA00022908"/>
    </source>
</evidence>
<keyword evidence="9" id="KW-1185">Reference proteome</keyword>
<dbReference type="Proteomes" id="UP000606600">
    <property type="component" value="Unassembled WGS sequence"/>
</dbReference>
<dbReference type="PROSITE" id="PS51900">
    <property type="entry name" value="CB"/>
    <property type="match status" value="1"/>
</dbReference>
<evidence type="ECO:0000256" key="4">
    <source>
        <dbReference type="ARBA" id="ARBA00023172"/>
    </source>
</evidence>
<dbReference type="Pfam" id="PF00589">
    <property type="entry name" value="Phage_integrase"/>
    <property type="match status" value="1"/>
</dbReference>
<feature type="domain" description="Tyr recombinase" evidence="6">
    <location>
        <begin position="211"/>
        <end position="398"/>
    </location>
</feature>
<dbReference type="InterPro" id="IPR002104">
    <property type="entry name" value="Integrase_catalytic"/>
</dbReference>
<evidence type="ECO:0000313" key="8">
    <source>
        <dbReference type="EMBL" id="MBD1364448.1"/>
    </source>
</evidence>
<proteinExistence type="inferred from homology"/>
<feature type="domain" description="Core-binding (CB)" evidence="7">
    <location>
        <begin position="106"/>
        <end position="189"/>
    </location>
</feature>
<gene>
    <name evidence="8" type="ORF">IDJ77_11570</name>
</gene>